<dbReference type="SUPFAM" id="SSF64158">
    <property type="entry name" value="2,3-Bisphosphoglycerate-independent phosphoglycerate mutase, substrate-binding domain"/>
    <property type="match status" value="1"/>
</dbReference>
<accession>R0KPU2</accession>
<dbReference type="InterPro" id="IPR011258">
    <property type="entry name" value="BPG-indep_PGM_N"/>
</dbReference>
<dbReference type="InterPro" id="IPR017850">
    <property type="entry name" value="Alkaline_phosphatase_core_sf"/>
</dbReference>
<feature type="domain" description="BPG-independent PGAM N-terminal" evidence="9">
    <location>
        <begin position="88"/>
        <end position="198"/>
    </location>
</feature>
<evidence type="ECO:0000256" key="3">
    <source>
        <dbReference type="ARBA" id="ARBA00008819"/>
    </source>
</evidence>
<evidence type="ECO:0000256" key="5">
    <source>
        <dbReference type="ARBA" id="ARBA00022723"/>
    </source>
</evidence>
<sequence length="198" mass="22237">MKTCLVILDGWGFNKTKSEYDAINNSTCYNMRRLSKIYPSFLIHASGVYVGLPANKMGNSEVGHLTIGSGRIIKQYSTIIDDSIKDGTIVNVFKPVLDLNTKVIHLVIMISDGGIHSHINHLFGVLEVLKGKFSAIYINCITDGRDTAPYVAMNFINQILDYCKINKNCRISTIGGRFYGMDRDKNVNRIEEYFDVLT</sequence>
<evidence type="ECO:0000313" key="10">
    <source>
        <dbReference type="EMBL" id="EOB12731.1"/>
    </source>
</evidence>
<evidence type="ECO:0000256" key="7">
    <source>
        <dbReference type="ARBA" id="ARBA00023211"/>
    </source>
</evidence>
<evidence type="ECO:0000259" key="9">
    <source>
        <dbReference type="Pfam" id="PF06415"/>
    </source>
</evidence>
<dbReference type="SUPFAM" id="SSF53649">
    <property type="entry name" value="Alkaline phosphatase-like"/>
    <property type="match status" value="1"/>
</dbReference>
<dbReference type="PANTHER" id="PTHR31637:SF0">
    <property type="entry name" value="2,3-BISPHOSPHOGLYCERATE-INDEPENDENT PHOSPHOGLYCERATE MUTASE"/>
    <property type="match status" value="1"/>
</dbReference>
<dbReference type="OrthoDB" id="1886626at2759"/>
<proteinExistence type="inferred from homology"/>
<organism evidence="10 11">
    <name type="scientific">Nosema bombycis (strain CQ1 / CVCC 102059)</name>
    <name type="common">Microsporidian parasite</name>
    <name type="synonym">Pebrine of silkworm</name>
    <dbReference type="NCBI Taxonomy" id="578461"/>
    <lineage>
        <taxon>Eukaryota</taxon>
        <taxon>Fungi</taxon>
        <taxon>Fungi incertae sedis</taxon>
        <taxon>Microsporidia</taxon>
        <taxon>Nosematidae</taxon>
        <taxon>Nosema</taxon>
    </lineage>
</organism>
<dbReference type="EMBL" id="KB909283">
    <property type="protein sequence ID" value="EOB12731.1"/>
    <property type="molecule type" value="Genomic_DNA"/>
</dbReference>
<dbReference type="GO" id="GO:0005829">
    <property type="term" value="C:cytosol"/>
    <property type="evidence" value="ECO:0007669"/>
    <property type="project" value="TreeGrafter"/>
</dbReference>
<gene>
    <name evidence="10" type="primary">GPMI</name>
    <name evidence="10" type="ORF">NBO_375g0009</name>
</gene>
<dbReference type="InterPro" id="IPR036646">
    <property type="entry name" value="PGAM_B_sf"/>
</dbReference>
<dbReference type="Proteomes" id="UP000016927">
    <property type="component" value="Unassembled WGS sequence"/>
</dbReference>
<keyword evidence="11" id="KW-1185">Reference proteome</keyword>
<dbReference type="Gene3D" id="3.40.1450.10">
    <property type="entry name" value="BPG-independent phosphoglycerate mutase, domain B"/>
    <property type="match status" value="1"/>
</dbReference>
<protein>
    <recommendedName>
        <fullName evidence="4">phosphoglycerate mutase (2,3-diphosphoglycerate-independent)</fullName>
        <ecNumber evidence="4">5.4.2.12</ecNumber>
    </recommendedName>
</protein>
<dbReference type="Pfam" id="PF06415">
    <property type="entry name" value="iPGM_N"/>
    <property type="match status" value="1"/>
</dbReference>
<evidence type="ECO:0000256" key="8">
    <source>
        <dbReference type="ARBA" id="ARBA00023235"/>
    </source>
</evidence>
<evidence type="ECO:0000256" key="4">
    <source>
        <dbReference type="ARBA" id="ARBA00012026"/>
    </source>
</evidence>
<dbReference type="PANTHER" id="PTHR31637">
    <property type="entry name" value="2,3-BISPHOSPHOGLYCERATE-INDEPENDENT PHOSPHOGLYCERATE MUTASE"/>
    <property type="match status" value="1"/>
</dbReference>
<comment type="cofactor">
    <cofactor evidence="1">
        <name>Mn(2+)</name>
        <dbReference type="ChEBI" id="CHEBI:29035"/>
    </cofactor>
</comment>
<dbReference type="GO" id="GO:0006007">
    <property type="term" value="P:glucose catabolic process"/>
    <property type="evidence" value="ECO:0007669"/>
    <property type="project" value="InterPro"/>
</dbReference>
<comment type="pathway">
    <text evidence="2">Carbohydrate degradation; glycolysis; pyruvate from D-glyceraldehyde 3-phosphate: step 3/5.</text>
</comment>
<dbReference type="AlphaFoldDB" id="R0KPU2"/>
<dbReference type="EC" id="5.4.2.12" evidence="4"/>
<evidence type="ECO:0000313" key="11">
    <source>
        <dbReference type="Proteomes" id="UP000016927"/>
    </source>
</evidence>
<evidence type="ECO:0000256" key="6">
    <source>
        <dbReference type="ARBA" id="ARBA00023152"/>
    </source>
</evidence>
<dbReference type="Gene3D" id="3.40.720.10">
    <property type="entry name" value="Alkaline Phosphatase, subunit A"/>
    <property type="match status" value="1"/>
</dbReference>
<dbReference type="GO" id="GO:0030145">
    <property type="term" value="F:manganese ion binding"/>
    <property type="evidence" value="ECO:0007669"/>
    <property type="project" value="InterPro"/>
</dbReference>
<evidence type="ECO:0000256" key="2">
    <source>
        <dbReference type="ARBA" id="ARBA00004798"/>
    </source>
</evidence>
<keyword evidence="6" id="KW-0324">Glycolysis</keyword>
<keyword evidence="7" id="KW-0464">Manganese</keyword>
<keyword evidence="5" id="KW-0479">Metal-binding</keyword>
<dbReference type="VEuPathDB" id="MicrosporidiaDB:NBO_375g0009"/>
<dbReference type="GO" id="GO:0004619">
    <property type="term" value="F:phosphoglycerate mutase activity"/>
    <property type="evidence" value="ECO:0007669"/>
    <property type="project" value="UniProtKB-EC"/>
</dbReference>
<dbReference type="HOGENOM" id="CLU_026099_1_0_1"/>
<dbReference type="UniPathway" id="UPA00109">
    <property type="reaction ID" value="UER00186"/>
</dbReference>
<dbReference type="InterPro" id="IPR005995">
    <property type="entry name" value="Pgm_bpd_ind"/>
</dbReference>
<dbReference type="STRING" id="578461.R0KPU2"/>
<comment type="similarity">
    <text evidence="3">Belongs to the BPG-independent phosphoglycerate mutase family.</text>
</comment>
<evidence type="ECO:0000256" key="1">
    <source>
        <dbReference type="ARBA" id="ARBA00001936"/>
    </source>
</evidence>
<dbReference type="GO" id="GO:0006096">
    <property type="term" value="P:glycolytic process"/>
    <property type="evidence" value="ECO:0007669"/>
    <property type="project" value="UniProtKB-UniPathway"/>
</dbReference>
<reference evidence="10 11" key="1">
    <citation type="journal article" date="2013" name="BMC Genomics">
        <title>Comparative genomics of parasitic silkworm microsporidia reveal an association between genome expansion and host adaptation.</title>
        <authorList>
            <person name="Pan G."/>
            <person name="Xu J."/>
            <person name="Li T."/>
            <person name="Xia Q."/>
            <person name="Liu S.L."/>
            <person name="Zhang G."/>
            <person name="Li S."/>
            <person name="Li C."/>
            <person name="Liu H."/>
            <person name="Yang L."/>
            <person name="Liu T."/>
            <person name="Zhang X."/>
            <person name="Wu Z."/>
            <person name="Fan W."/>
            <person name="Dang X."/>
            <person name="Xiang H."/>
            <person name="Tao M."/>
            <person name="Li Y."/>
            <person name="Hu J."/>
            <person name="Li Z."/>
            <person name="Lin L."/>
            <person name="Luo J."/>
            <person name="Geng L."/>
            <person name="Wang L."/>
            <person name="Long M."/>
            <person name="Wan Y."/>
            <person name="He N."/>
            <person name="Zhang Z."/>
            <person name="Lu C."/>
            <person name="Keeling P.J."/>
            <person name="Wang J."/>
            <person name="Xiang Z."/>
            <person name="Zhou Z."/>
        </authorList>
    </citation>
    <scope>NUCLEOTIDE SEQUENCE [LARGE SCALE GENOMIC DNA]</scope>
    <source>
        <strain evidence="11">CQ1 / CVCC 102059</strain>
    </source>
</reference>
<name>R0KPU2_NOSB1</name>
<keyword evidence="8" id="KW-0413">Isomerase</keyword>